<feature type="coiled-coil region" evidence="14">
    <location>
        <begin position="55"/>
        <end position="82"/>
    </location>
</feature>
<feature type="binding site" evidence="11">
    <location>
        <begin position="114"/>
        <end position="118"/>
    </location>
    <ligand>
        <name>substrate</name>
    </ligand>
</feature>
<keyword evidence="4 12" id="KW-0460">Magnesium</keyword>
<evidence type="ECO:0000256" key="7">
    <source>
        <dbReference type="ARBA" id="ARBA00044926"/>
    </source>
</evidence>
<feature type="binding site" evidence="12">
    <location>
        <position position="13"/>
    </location>
    <ligand>
        <name>Mg(2+)</name>
        <dbReference type="ChEBI" id="CHEBI:18420"/>
    </ligand>
</feature>
<evidence type="ECO:0000256" key="11">
    <source>
        <dbReference type="PIRSR" id="PIRSR610972-2"/>
    </source>
</evidence>
<dbReference type="InterPro" id="IPR010976">
    <property type="entry name" value="B-phosphoglucomutase_hydrolase"/>
</dbReference>
<feature type="binding site" evidence="11">
    <location>
        <position position="27"/>
    </location>
    <ligand>
        <name>substrate</name>
    </ligand>
</feature>
<dbReference type="InterPro" id="IPR023214">
    <property type="entry name" value="HAD_sf"/>
</dbReference>
<dbReference type="SFLD" id="SFLDS00003">
    <property type="entry name" value="Haloacid_Dehalogenase"/>
    <property type="match status" value="1"/>
</dbReference>
<feature type="binding site" evidence="12">
    <location>
        <position position="169"/>
    </location>
    <ligand>
        <name>Mg(2+)</name>
        <dbReference type="ChEBI" id="CHEBI:18420"/>
    </ligand>
</feature>
<gene>
    <name evidence="15" type="primary">pgmB</name>
    <name evidence="15" type="ORF">I0Q91_14000</name>
</gene>
<evidence type="ECO:0000256" key="3">
    <source>
        <dbReference type="ARBA" id="ARBA00022723"/>
    </source>
</evidence>
<feature type="binding site" evidence="11">
    <location>
        <begin position="11"/>
        <end position="13"/>
    </location>
    <ligand>
        <name>substrate</name>
    </ligand>
</feature>
<proteinExistence type="inferred from homology"/>
<dbReference type="GO" id="GO:0005975">
    <property type="term" value="P:carbohydrate metabolic process"/>
    <property type="evidence" value="ECO:0007669"/>
    <property type="project" value="InterPro"/>
</dbReference>
<evidence type="ECO:0000256" key="1">
    <source>
        <dbReference type="ARBA" id="ARBA00006171"/>
    </source>
</evidence>
<comment type="caution">
    <text evidence="15">The sequence shown here is derived from an EMBL/GenBank/DDBJ whole genome shotgun (WGS) entry which is preliminary data.</text>
</comment>
<dbReference type="SUPFAM" id="SSF56784">
    <property type="entry name" value="HAD-like"/>
    <property type="match status" value="1"/>
</dbReference>
<accession>A0A931AWV1</accession>
<dbReference type="GO" id="GO:0008801">
    <property type="term" value="F:beta-phosphoglucomutase activity"/>
    <property type="evidence" value="ECO:0007669"/>
    <property type="project" value="UniProtKB-EC"/>
</dbReference>
<dbReference type="InterPro" id="IPR051600">
    <property type="entry name" value="Beta-PGM-like"/>
</dbReference>
<evidence type="ECO:0000256" key="6">
    <source>
        <dbReference type="ARBA" id="ARBA00023277"/>
    </source>
</evidence>
<dbReference type="Proteomes" id="UP000621436">
    <property type="component" value="Unassembled WGS sequence"/>
</dbReference>
<comment type="catalytic activity">
    <reaction evidence="7">
        <text>beta-D-glucose 1-phosphate = beta-D-glucose 6-phosphate</text>
        <dbReference type="Rhea" id="RHEA:20113"/>
        <dbReference type="ChEBI" id="CHEBI:57684"/>
        <dbReference type="ChEBI" id="CHEBI:58247"/>
        <dbReference type="EC" id="5.4.2.6"/>
    </reaction>
</comment>
<feature type="binding site" evidence="11">
    <location>
        <position position="145"/>
    </location>
    <ligand>
        <name>substrate</name>
    </ligand>
</feature>
<feature type="binding site" evidence="12">
    <location>
        <position position="170"/>
    </location>
    <ligand>
        <name>Mg(2+)</name>
        <dbReference type="ChEBI" id="CHEBI:18420"/>
    </ligand>
</feature>
<feature type="binding site" evidence="11">
    <location>
        <position position="54"/>
    </location>
    <ligand>
        <name>substrate</name>
    </ligand>
</feature>
<dbReference type="InterPro" id="IPR023198">
    <property type="entry name" value="PGP-like_dom2"/>
</dbReference>
<organism evidence="15 16">
    <name type="scientific">Halonatronomonas betaini</name>
    <dbReference type="NCBI Taxonomy" id="2778430"/>
    <lineage>
        <taxon>Bacteria</taxon>
        <taxon>Bacillati</taxon>
        <taxon>Bacillota</taxon>
        <taxon>Clostridia</taxon>
        <taxon>Halanaerobiales</taxon>
        <taxon>Halarsenatibacteraceae</taxon>
        <taxon>Halonatronomonas</taxon>
    </lineage>
</organism>
<sequence>MSKDYKGIIFDLDGVITETSEYHYQSWQRMADEEGLDFNREVNEKLRGVSRRRSLEIILDDKELTEQEMNKLMDKKNGYYQEYLKDMDENDMLPGAMDLINTSLEKGFKLAIASSSKNAKTVISALKIGDLFETISDGFSVDNPKPAPDLFLFTAEKLELSPEECIVFEDAKAGIDAAQAANMLSVGIGPEERVGHADFRFDTVKEVELEKILKGEK</sequence>
<evidence type="ECO:0000256" key="13">
    <source>
        <dbReference type="PIRSR" id="PIRSR610972-4"/>
    </source>
</evidence>
<dbReference type="GO" id="GO:0000287">
    <property type="term" value="F:magnesium ion binding"/>
    <property type="evidence" value="ECO:0007669"/>
    <property type="project" value="InterPro"/>
</dbReference>
<dbReference type="NCBIfam" id="TIGR01990">
    <property type="entry name" value="bPGM"/>
    <property type="match status" value="1"/>
</dbReference>
<reference evidence="15" key="1">
    <citation type="submission" date="2020-11" db="EMBL/GenBank/DDBJ databases">
        <title>Halonatronomonas betainensis gen. nov., sp. nov. a novel haloalkaliphilic representative of the family Halanaerobiacae capable of betaine degradation.</title>
        <authorList>
            <person name="Boltyanskaya Y."/>
            <person name="Kevbrin V."/>
            <person name="Detkova E."/>
            <person name="Grouzdev D.S."/>
            <person name="Koziaeva V."/>
            <person name="Zhilina T."/>
        </authorList>
    </citation>
    <scope>NUCLEOTIDE SEQUENCE</scope>
    <source>
        <strain evidence="15">Z-7014</strain>
    </source>
</reference>
<dbReference type="SFLD" id="SFLDG01129">
    <property type="entry name" value="C1.5:_HAD__Beta-PGM__Phosphata"/>
    <property type="match status" value="1"/>
</dbReference>
<evidence type="ECO:0000256" key="2">
    <source>
        <dbReference type="ARBA" id="ARBA00022553"/>
    </source>
</evidence>
<dbReference type="InterPro" id="IPR041492">
    <property type="entry name" value="HAD_2"/>
</dbReference>
<evidence type="ECO:0000256" key="9">
    <source>
        <dbReference type="ARBA" id="ARBA00044991"/>
    </source>
</evidence>
<dbReference type="Gene3D" id="3.40.50.1000">
    <property type="entry name" value="HAD superfamily/HAD-like"/>
    <property type="match status" value="1"/>
</dbReference>
<keyword evidence="2" id="KW-0597">Phosphoprotein</keyword>
<dbReference type="SFLD" id="SFLDG01135">
    <property type="entry name" value="C1.5.6:_HAD__Beta-PGM__Phospha"/>
    <property type="match status" value="1"/>
</dbReference>
<protein>
    <recommendedName>
        <fullName evidence="9">Beta-phosphoglucomutase</fullName>
        <ecNumber evidence="8">5.4.2.6</ecNumber>
    </recommendedName>
</protein>
<dbReference type="AlphaFoldDB" id="A0A931AWV1"/>
<evidence type="ECO:0000256" key="4">
    <source>
        <dbReference type="ARBA" id="ARBA00022842"/>
    </source>
</evidence>
<feature type="site" description="Important for catalytic activity and assists the phosphoryl transfer reaction to Asp8 by balancing charge and orienting the reacting groups" evidence="13">
    <location>
        <position position="114"/>
    </location>
</feature>
<dbReference type="NCBIfam" id="TIGR02009">
    <property type="entry name" value="PGMB-YQAB-SF"/>
    <property type="match status" value="1"/>
</dbReference>
<keyword evidence="3 12" id="KW-0479">Metal-binding</keyword>
<comment type="cofactor">
    <cofactor evidence="12">
        <name>Mg(2+)</name>
        <dbReference type="ChEBI" id="CHEBI:18420"/>
    </cofactor>
    <text evidence="12">Binds 2 magnesium ions per subunit.</text>
</comment>
<evidence type="ECO:0000313" key="16">
    <source>
        <dbReference type="Proteomes" id="UP000621436"/>
    </source>
</evidence>
<feature type="active site" description="Proton donor/acceptor" evidence="10">
    <location>
        <position position="13"/>
    </location>
</feature>
<dbReference type="InterPro" id="IPR036412">
    <property type="entry name" value="HAD-like_sf"/>
</dbReference>
<keyword evidence="6" id="KW-0119">Carbohydrate metabolism</keyword>
<evidence type="ECO:0000256" key="8">
    <source>
        <dbReference type="ARBA" id="ARBA00044968"/>
    </source>
</evidence>
<keyword evidence="5 15" id="KW-0413">Isomerase</keyword>
<dbReference type="InterPro" id="IPR006439">
    <property type="entry name" value="HAD-SF_hydro_IA"/>
</dbReference>
<dbReference type="PANTHER" id="PTHR46193">
    <property type="entry name" value="6-PHOSPHOGLUCONATE PHOSPHATASE"/>
    <property type="match status" value="1"/>
</dbReference>
<feature type="binding site" evidence="11">
    <location>
        <begin position="46"/>
        <end position="51"/>
    </location>
    <ligand>
        <name>substrate</name>
    </ligand>
</feature>
<evidence type="ECO:0000256" key="5">
    <source>
        <dbReference type="ARBA" id="ARBA00023235"/>
    </source>
</evidence>
<keyword evidence="16" id="KW-1185">Reference proteome</keyword>
<evidence type="ECO:0000313" key="15">
    <source>
        <dbReference type="EMBL" id="MBF8438189.1"/>
    </source>
</evidence>
<comment type="similarity">
    <text evidence="1">Belongs to the HAD-like hydrolase superfamily. CbbY/CbbZ/Gph/YieH family.</text>
</comment>
<dbReference type="NCBIfam" id="TIGR01509">
    <property type="entry name" value="HAD-SF-IA-v3"/>
    <property type="match status" value="1"/>
</dbReference>
<feature type="site" description="Important for catalytic activity and assists the phosphoryl transfer reaction to Asp8 by balancing charge and orienting the reacting groups" evidence="13">
    <location>
        <position position="145"/>
    </location>
</feature>
<dbReference type="InterPro" id="IPR010972">
    <property type="entry name" value="Beta-PGM"/>
</dbReference>
<keyword evidence="14" id="KW-0175">Coiled coil</keyword>
<dbReference type="PANTHER" id="PTHR46193:SF18">
    <property type="entry name" value="HEXITOL PHOSPHATASE B"/>
    <property type="match status" value="1"/>
</dbReference>
<dbReference type="CDD" id="cd02598">
    <property type="entry name" value="HAD_BPGM"/>
    <property type="match status" value="1"/>
</dbReference>
<name>A0A931AWV1_9FIRM</name>
<evidence type="ECO:0000256" key="10">
    <source>
        <dbReference type="PIRSR" id="PIRSR610972-1"/>
    </source>
</evidence>
<feature type="binding site" evidence="11">
    <location>
        <position position="76"/>
    </location>
    <ligand>
        <name>substrate</name>
    </ligand>
</feature>
<dbReference type="EMBL" id="JADPIE010000011">
    <property type="protein sequence ID" value="MBF8438189.1"/>
    <property type="molecule type" value="Genomic_DNA"/>
</dbReference>
<dbReference type="EC" id="5.4.2.6" evidence="8"/>
<feature type="active site" description="Nucleophile" evidence="10">
    <location>
        <position position="11"/>
    </location>
</feature>
<dbReference type="RefSeq" id="WP_270455290.1">
    <property type="nucleotide sequence ID" value="NZ_JADPIE010000011.1"/>
</dbReference>
<feature type="binding site" evidence="12">
    <location>
        <position position="11"/>
    </location>
    <ligand>
        <name>Mg(2+)</name>
        <dbReference type="ChEBI" id="CHEBI:18420"/>
    </ligand>
</feature>
<evidence type="ECO:0000256" key="14">
    <source>
        <dbReference type="SAM" id="Coils"/>
    </source>
</evidence>
<dbReference type="Gene3D" id="1.10.150.240">
    <property type="entry name" value="Putative phosphatase, domain 2"/>
    <property type="match status" value="1"/>
</dbReference>
<dbReference type="Pfam" id="PF13419">
    <property type="entry name" value="HAD_2"/>
    <property type="match status" value="1"/>
</dbReference>
<evidence type="ECO:0000256" key="12">
    <source>
        <dbReference type="PIRSR" id="PIRSR610972-3"/>
    </source>
</evidence>